<feature type="domain" description="Copper amine oxidase-like N-terminal" evidence="2">
    <location>
        <begin position="20"/>
        <end position="85"/>
    </location>
</feature>
<dbReference type="Pfam" id="PF07833">
    <property type="entry name" value="Cu_amine_oxidN1"/>
    <property type="match status" value="1"/>
</dbReference>
<evidence type="ECO:0000259" key="2">
    <source>
        <dbReference type="Pfam" id="PF07833"/>
    </source>
</evidence>
<dbReference type="Proteomes" id="UP000013378">
    <property type="component" value="Unassembled WGS sequence"/>
</dbReference>
<dbReference type="EMBL" id="ARZA01000173">
    <property type="protein sequence ID" value="EOD00431.1"/>
    <property type="molecule type" value="Genomic_DNA"/>
</dbReference>
<evidence type="ECO:0000256" key="1">
    <source>
        <dbReference type="SAM" id="SignalP"/>
    </source>
</evidence>
<gene>
    <name evidence="3" type="ORF">L21TH_1541</name>
</gene>
<dbReference type="SUPFAM" id="SSF55383">
    <property type="entry name" value="Copper amine oxidase, domain N"/>
    <property type="match status" value="1"/>
</dbReference>
<dbReference type="RefSeq" id="WP_006313392.1">
    <property type="nucleotide sequence ID" value="NZ_ARZA01000173.1"/>
</dbReference>
<dbReference type="AlphaFoldDB" id="R1CP04"/>
<dbReference type="InterPro" id="IPR036582">
    <property type="entry name" value="Mao_N_sf"/>
</dbReference>
<protein>
    <recommendedName>
        <fullName evidence="2">Copper amine oxidase-like N-terminal domain-containing protein</fullName>
    </recommendedName>
</protein>
<evidence type="ECO:0000313" key="3">
    <source>
        <dbReference type="EMBL" id="EOD00431.1"/>
    </source>
</evidence>
<accession>R1CP04</accession>
<dbReference type="OrthoDB" id="1951970at2"/>
<organism evidence="3 4">
    <name type="scientific">Caldisalinibacter kiritimatiensis</name>
    <dbReference type="NCBI Taxonomy" id="1304284"/>
    <lineage>
        <taxon>Bacteria</taxon>
        <taxon>Bacillati</taxon>
        <taxon>Bacillota</taxon>
        <taxon>Tissierellia</taxon>
        <taxon>Tissierellales</taxon>
        <taxon>Thermohalobacteraceae</taxon>
        <taxon>Caldisalinibacter</taxon>
    </lineage>
</organism>
<dbReference type="eggNOG" id="COG5401">
    <property type="taxonomic scope" value="Bacteria"/>
</dbReference>
<dbReference type="InterPro" id="IPR012854">
    <property type="entry name" value="Cu_amine_oxidase-like_N"/>
</dbReference>
<keyword evidence="1" id="KW-0732">Signal</keyword>
<feature type="chain" id="PRO_5004357447" description="Copper amine oxidase-like N-terminal domain-containing protein" evidence="1">
    <location>
        <begin position="24"/>
        <end position="181"/>
    </location>
</feature>
<dbReference type="STRING" id="1304284.L21TH_1541"/>
<sequence length="181" mass="21092">MKKKRFYAIMCVFAILFSSTVMAEGLYKDIKVYFDNIKVNINGESKIEDEEVFIYKNKVYVPVRSLVENMGGEIHWNAQDNRVSIKTYKDFPECDTLNGEVFVYGLITDINFKDRTIQIEQHFDDNSVEVTPILKVREDAGIIFQRNDKKMNIEFKDLRFGEDVGLVLDKNKKVRGIIITD</sequence>
<keyword evidence="4" id="KW-1185">Reference proteome</keyword>
<comment type="caution">
    <text evidence="3">The sequence shown here is derived from an EMBL/GenBank/DDBJ whole genome shotgun (WGS) entry which is preliminary data.</text>
</comment>
<reference evidence="3 4" key="1">
    <citation type="journal article" date="2015" name="Geomicrobiol. J.">
        <title>Caldisalinibacter kiritimatiensis gen. nov., sp. nov., a moderately thermohalophilic thiosulfate-reducing bacterium from a hypersaline microbial mat.</title>
        <authorList>
            <person name="Ben Hania W."/>
            <person name="Joseph M."/>
            <person name="Fiebig A."/>
            <person name="Bunk B."/>
            <person name="Klenk H.-P."/>
            <person name="Fardeau M.-L."/>
            <person name="Spring S."/>
        </authorList>
    </citation>
    <scope>NUCLEOTIDE SEQUENCE [LARGE SCALE GENOMIC DNA]</scope>
    <source>
        <strain evidence="3 4">L21-TH-D2</strain>
    </source>
</reference>
<proteinExistence type="predicted"/>
<name>R1CP04_9FIRM</name>
<feature type="signal peptide" evidence="1">
    <location>
        <begin position="1"/>
        <end position="23"/>
    </location>
</feature>
<evidence type="ECO:0000313" key="4">
    <source>
        <dbReference type="Proteomes" id="UP000013378"/>
    </source>
</evidence>